<evidence type="ECO:0000313" key="2">
    <source>
        <dbReference type="EMBL" id="KAK5579646.1"/>
    </source>
</evidence>
<gene>
    <name evidence="2" type="ORF">RB653_009331</name>
</gene>
<sequence>MSRFILNAEALLKYSTPTKGQSGWIQPKLSTRQIEVFKKHVTRNLKMEWPLPEAQKKLNPERPAKLTGWERNYAPRQKKIKEAIANMPKLIAEKLKASVEKKKKETDNVLTTLIPNYLPGGPYGNNDSPKVMALRKIAKREKELKREKTIALASAKQGKKNKTK</sequence>
<keyword evidence="3" id="KW-1185">Reference proteome</keyword>
<proteinExistence type="predicted"/>
<organism evidence="2 3">
    <name type="scientific">Dictyostelium firmibasis</name>
    <dbReference type="NCBI Taxonomy" id="79012"/>
    <lineage>
        <taxon>Eukaryota</taxon>
        <taxon>Amoebozoa</taxon>
        <taxon>Evosea</taxon>
        <taxon>Eumycetozoa</taxon>
        <taxon>Dictyostelia</taxon>
        <taxon>Dictyosteliales</taxon>
        <taxon>Dictyosteliaceae</taxon>
        <taxon>Dictyostelium</taxon>
    </lineage>
</organism>
<name>A0AAN7YTP0_9MYCE</name>
<feature type="region of interest" description="Disordered" evidence="1">
    <location>
        <begin position="145"/>
        <end position="164"/>
    </location>
</feature>
<protein>
    <recommendedName>
        <fullName evidence="4">MRPL25 domain-containing protein</fullName>
    </recommendedName>
</protein>
<accession>A0AAN7YTP0</accession>
<evidence type="ECO:0000256" key="1">
    <source>
        <dbReference type="SAM" id="MobiDB-lite"/>
    </source>
</evidence>
<dbReference type="AlphaFoldDB" id="A0AAN7YTP0"/>
<dbReference type="EMBL" id="JAVFKY010000003">
    <property type="protein sequence ID" value="KAK5579646.1"/>
    <property type="molecule type" value="Genomic_DNA"/>
</dbReference>
<reference evidence="2 3" key="1">
    <citation type="submission" date="2023-11" db="EMBL/GenBank/DDBJ databases">
        <title>Dfirmibasis_genome.</title>
        <authorList>
            <person name="Edelbroek B."/>
            <person name="Kjellin J."/>
            <person name="Jerlstrom-Hultqvist J."/>
            <person name="Soderbom F."/>
        </authorList>
    </citation>
    <scope>NUCLEOTIDE SEQUENCE [LARGE SCALE GENOMIC DNA]</scope>
    <source>
        <strain evidence="2 3">TNS-C-14</strain>
    </source>
</reference>
<comment type="caution">
    <text evidence="2">The sequence shown here is derived from an EMBL/GenBank/DDBJ whole genome shotgun (WGS) entry which is preliminary data.</text>
</comment>
<evidence type="ECO:0000313" key="3">
    <source>
        <dbReference type="Proteomes" id="UP001344447"/>
    </source>
</evidence>
<evidence type="ECO:0008006" key="4">
    <source>
        <dbReference type="Google" id="ProtNLM"/>
    </source>
</evidence>
<dbReference type="Proteomes" id="UP001344447">
    <property type="component" value="Unassembled WGS sequence"/>
</dbReference>